<reference evidence="3" key="1">
    <citation type="submission" date="2023-02" db="EMBL/GenBank/DDBJ databases">
        <title>Tahibacter soli sp. nov. isolated from soil.</title>
        <authorList>
            <person name="Baek J.H."/>
            <person name="Lee J.K."/>
            <person name="Choi D.G."/>
            <person name="Jeon C.O."/>
        </authorList>
    </citation>
    <scope>NUCLEOTIDE SEQUENCE</scope>
    <source>
        <strain evidence="3">BL</strain>
    </source>
</reference>
<dbReference type="InterPro" id="IPR026634">
    <property type="entry name" value="TPST-like"/>
</dbReference>
<dbReference type="InterPro" id="IPR011990">
    <property type="entry name" value="TPR-like_helical_dom_sf"/>
</dbReference>
<dbReference type="GO" id="GO:0008476">
    <property type="term" value="F:protein-tyrosine sulfotransferase activity"/>
    <property type="evidence" value="ECO:0007669"/>
    <property type="project" value="InterPro"/>
</dbReference>
<dbReference type="SUPFAM" id="SSF52540">
    <property type="entry name" value="P-loop containing nucleoside triphosphate hydrolases"/>
    <property type="match status" value="1"/>
</dbReference>
<dbReference type="PANTHER" id="PTHR12788">
    <property type="entry name" value="PROTEIN-TYROSINE SULFOTRANSFERASE 2"/>
    <property type="match status" value="1"/>
</dbReference>
<dbReference type="RefSeq" id="WP_263541345.1">
    <property type="nucleotide sequence ID" value="NZ_JAOVZO020000020.1"/>
</dbReference>
<dbReference type="InterPro" id="IPR027417">
    <property type="entry name" value="P-loop_NTPase"/>
</dbReference>
<keyword evidence="1" id="KW-0808">Transferase</keyword>
<protein>
    <submittedName>
        <fullName evidence="3">Sulfotransferase</fullName>
    </submittedName>
</protein>
<feature type="repeat" description="TPR" evidence="2">
    <location>
        <begin position="115"/>
        <end position="148"/>
    </location>
</feature>
<dbReference type="SUPFAM" id="SSF48452">
    <property type="entry name" value="TPR-like"/>
    <property type="match status" value="2"/>
</dbReference>
<gene>
    <name evidence="3" type="ORF">OD750_024995</name>
</gene>
<sequence length="525" mass="57014">MKSRSAPPGKAGTVRRYAQDAGRRYAAGDFAGAENAVLCALALAPDDAALLRIAARVQIARGRPDQAIGDLQRVLAQHPNDLDALRDLAAAQTAFADFAGAVDATRRIVALRGDAAAWFELGLALDRNGDCADALAAAERALELDPTNAAARFLIGRSLTGLGRIDDAITTYRALTAIGAQAPKAWFALADLKTVDFSDAELATMASILADARIGDEARMLVDFALGTAYEKRGRAAEAYASVERANAARRRHTRWDAAAHRRTIDAIRDAFAAPVASAPGALGAEVIFIVGMPRSGTTLVEQMLGAHPDIVAASELPHLEAVLHEESTRRGRAFPHWVGNATANDWERLGHRYLERTARWQTARRFTDKLPENWPYVGAALAMLPGARVVGCERDLVETCWSCFKQLFAPNRVAWSYALDDLAAYAHDSRRLWAWWQARDPARCRTLVHEELTADPAREIAALLDFLDLPFDPACLETGRARRVTRTASAAQARAPLQRDTARGARYGELFAPLRAALERAATI</sequence>
<dbReference type="AlphaFoldDB" id="A0A9X3YRJ8"/>
<dbReference type="Pfam" id="PF13432">
    <property type="entry name" value="TPR_16"/>
    <property type="match status" value="1"/>
</dbReference>
<keyword evidence="2" id="KW-0802">TPR repeat</keyword>
<dbReference type="Pfam" id="PF14559">
    <property type="entry name" value="TPR_19"/>
    <property type="match status" value="1"/>
</dbReference>
<organism evidence="3 4">
    <name type="scientific">Tahibacter soli</name>
    <dbReference type="NCBI Taxonomy" id="2983605"/>
    <lineage>
        <taxon>Bacteria</taxon>
        <taxon>Pseudomonadati</taxon>
        <taxon>Pseudomonadota</taxon>
        <taxon>Gammaproteobacteria</taxon>
        <taxon>Lysobacterales</taxon>
        <taxon>Rhodanobacteraceae</taxon>
        <taxon>Tahibacter</taxon>
    </lineage>
</organism>
<accession>A0A9X3YRJ8</accession>
<evidence type="ECO:0000256" key="2">
    <source>
        <dbReference type="PROSITE-ProRule" id="PRU00339"/>
    </source>
</evidence>
<evidence type="ECO:0000313" key="3">
    <source>
        <dbReference type="EMBL" id="MDC8015798.1"/>
    </source>
</evidence>
<keyword evidence="4" id="KW-1185">Reference proteome</keyword>
<dbReference type="InterPro" id="IPR019734">
    <property type="entry name" value="TPR_rpt"/>
</dbReference>
<dbReference type="SMART" id="SM00028">
    <property type="entry name" value="TPR"/>
    <property type="match status" value="3"/>
</dbReference>
<dbReference type="Proteomes" id="UP001139971">
    <property type="component" value="Unassembled WGS sequence"/>
</dbReference>
<proteinExistence type="predicted"/>
<comment type="caution">
    <text evidence="3">The sequence shown here is derived from an EMBL/GenBank/DDBJ whole genome shotgun (WGS) entry which is preliminary data.</text>
</comment>
<dbReference type="Gene3D" id="3.40.50.300">
    <property type="entry name" value="P-loop containing nucleotide triphosphate hydrolases"/>
    <property type="match status" value="1"/>
</dbReference>
<dbReference type="PROSITE" id="PS50005">
    <property type="entry name" value="TPR"/>
    <property type="match status" value="1"/>
</dbReference>
<dbReference type="Gene3D" id="1.25.40.10">
    <property type="entry name" value="Tetratricopeptide repeat domain"/>
    <property type="match status" value="2"/>
</dbReference>
<dbReference type="PROSITE" id="PS50293">
    <property type="entry name" value="TPR_REGION"/>
    <property type="match status" value="1"/>
</dbReference>
<evidence type="ECO:0000313" key="4">
    <source>
        <dbReference type="Proteomes" id="UP001139971"/>
    </source>
</evidence>
<evidence type="ECO:0000256" key="1">
    <source>
        <dbReference type="ARBA" id="ARBA00022679"/>
    </source>
</evidence>
<name>A0A9X3YRJ8_9GAMM</name>
<dbReference type="Pfam" id="PF13469">
    <property type="entry name" value="Sulfotransfer_3"/>
    <property type="match status" value="1"/>
</dbReference>
<dbReference type="PANTHER" id="PTHR12788:SF10">
    <property type="entry name" value="PROTEIN-TYROSINE SULFOTRANSFERASE"/>
    <property type="match status" value="1"/>
</dbReference>
<dbReference type="EMBL" id="JAOVZO020000020">
    <property type="protein sequence ID" value="MDC8015798.1"/>
    <property type="molecule type" value="Genomic_DNA"/>
</dbReference>